<accession>A0AAD4LCB8</accession>
<keyword evidence="2" id="KW-1185">Reference proteome</keyword>
<name>A0AAD4LCB8_9AGAM</name>
<organism evidence="1 2">
    <name type="scientific">Lactarius akahatsu</name>
    <dbReference type="NCBI Taxonomy" id="416441"/>
    <lineage>
        <taxon>Eukaryota</taxon>
        <taxon>Fungi</taxon>
        <taxon>Dikarya</taxon>
        <taxon>Basidiomycota</taxon>
        <taxon>Agaricomycotina</taxon>
        <taxon>Agaricomycetes</taxon>
        <taxon>Russulales</taxon>
        <taxon>Russulaceae</taxon>
        <taxon>Lactarius</taxon>
    </lineage>
</organism>
<dbReference type="EMBL" id="JAKELL010000057">
    <property type="protein sequence ID" value="KAH8986101.1"/>
    <property type="molecule type" value="Genomic_DNA"/>
</dbReference>
<dbReference type="Proteomes" id="UP001201163">
    <property type="component" value="Unassembled WGS sequence"/>
</dbReference>
<comment type="caution">
    <text evidence="1">The sequence shown here is derived from an EMBL/GenBank/DDBJ whole genome shotgun (WGS) entry which is preliminary data.</text>
</comment>
<reference evidence="1" key="1">
    <citation type="submission" date="2022-01" db="EMBL/GenBank/DDBJ databases">
        <title>Comparative genomics reveals a dynamic genome evolution in the ectomycorrhizal milk-cap (Lactarius) mushrooms.</title>
        <authorList>
            <consortium name="DOE Joint Genome Institute"/>
            <person name="Lebreton A."/>
            <person name="Tang N."/>
            <person name="Kuo A."/>
            <person name="LaButti K."/>
            <person name="Drula E."/>
            <person name="Barry K."/>
            <person name="Clum A."/>
            <person name="Lipzen A."/>
            <person name="Mousain D."/>
            <person name="Ng V."/>
            <person name="Wang R."/>
            <person name="Wang X."/>
            <person name="Dai Y."/>
            <person name="Henrissat B."/>
            <person name="Grigoriev I.V."/>
            <person name="Guerin-Laguette A."/>
            <person name="Yu F."/>
            <person name="Martin F.M."/>
        </authorList>
    </citation>
    <scope>NUCLEOTIDE SEQUENCE</scope>
    <source>
        <strain evidence="1">QP</strain>
    </source>
</reference>
<protein>
    <submittedName>
        <fullName evidence="1">Uncharacterized protein</fullName>
    </submittedName>
</protein>
<evidence type="ECO:0000313" key="1">
    <source>
        <dbReference type="EMBL" id="KAH8986101.1"/>
    </source>
</evidence>
<proteinExistence type="predicted"/>
<evidence type="ECO:0000313" key="2">
    <source>
        <dbReference type="Proteomes" id="UP001201163"/>
    </source>
</evidence>
<sequence length="188" mass="20380">MAQPPEQQPPPQPDFHLIGNRLTGLADQVNVHPTELAEGGIQQLDTVAGKIHLMPNLPVVQQGHLAQQVQDILQRLDAIVARQDVMQVSINNLQVAMQVGMANLQAGLRMVPMQLRNAASSMTAPILIPQNDQIAPPGFPFNKLAIVTIDAVNAQAAAQYLGLPPLPDNATVEDRRQQLVDYLGCVYP</sequence>
<gene>
    <name evidence="1" type="ORF">EDB92DRAFT_1283560</name>
</gene>
<dbReference type="AlphaFoldDB" id="A0AAD4LCB8"/>